<reference evidence="1 2" key="1">
    <citation type="submission" date="2022-01" db="EMBL/GenBank/DDBJ databases">
        <title>Whole genome-based taxonomy of the Shewanellaceae.</title>
        <authorList>
            <person name="Martin-Rodriguez A.J."/>
        </authorList>
    </citation>
    <scope>NUCLEOTIDE SEQUENCE [LARGE SCALE GENOMIC DNA]</scope>
    <source>
        <strain evidence="1 2">DSM 17177</strain>
    </source>
</reference>
<protein>
    <recommendedName>
        <fullName evidence="3">Glycoside hydrolase family 5 domain-containing protein</fullName>
    </recommendedName>
</protein>
<accession>A0ABT0LKS2</accession>
<evidence type="ECO:0008006" key="3">
    <source>
        <dbReference type="Google" id="ProtNLM"/>
    </source>
</evidence>
<dbReference type="Gene3D" id="3.20.20.80">
    <property type="entry name" value="Glycosidases"/>
    <property type="match status" value="1"/>
</dbReference>
<comment type="caution">
    <text evidence="1">The sequence shown here is derived from an EMBL/GenBank/DDBJ whole genome shotgun (WGS) entry which is preliminary data.</text>
</comment>
<dbReference type="RefSeq" id="WP_248943410.1">
    <property type="nucleotide sequence ID" value="NZ_JAKIKS010000285.1"/>
</dbReference>
<gene>
    <name evidence="1" type="ORF">L2764_26970</name>
</gene>
<proteinExistence type="predicted"/>
<name>A0ABT0LKS2_9GAMM</name>
<dbReference type="EMBL" id="JAKIKS010000285">
    <property type="protein sequence ID" value="MCL1127990.1"/>
    <property type="molecule type" value="Genomic_DNA"/>
</dbReference>
<evidence type="ECO:0000313" key="2">
    <source>
        <dbReference type="Proteomes" id="UP001203423"/>
    </source>
</evidence>
<sequence length="228" mass="26239">MVDRAYGSDINGSTIKPSKCYGNTPTDKIEIQQKTTEFYTQNRYKDAFKSYIALLTREFGGFKKIILETGNELGESARYNGVILDLNNENKNKDEEFQFSAAQNQRLIDLNLWTREIALFIKNQYKSRDKKAGLPLVQPHLLMDGSFGVDLGVINNPELIGSLADDNIDIVSNHYYQYWGVKQLYQYDTDKIRFYGATVQKTVASTKPYFVGEFLCNYQCDDKFLTEF</sequence>
<evidence type="ECO:0000313" key="1">
    <source>
        <dbReference type="EMBL" id="MCL1127990.1"/>
    </source>
</evidence>
<dbReference type="InterPro" id="IPR017853">
    <property type="entry name" value="GH"/>
</dbReference>
<keyword evidence="2" id="KW-1185">Reference proteome</keyword>
<dbReference type="SUPFAM" id="SSF51445">
    <property type="entry name" value="(Trans)glycosidases"/>
    <property type="match status" value="1"/>
</dbReference>
<dbReference type="Proteomes" id="UP001203423">
    <property type="component" value="Unassembled WGS sequence"/>
</dbReference>
<organism evidence="1 2">
    <name type="scientific">Shewanella surugensis</name>
    <dbReference type="NCBI Taxonomy" id="212020"/>
    <lineage>
        <taxon>Bacteria</taxon>
        <taxon>Pseudomonadati</taxon>
        <taxon>Pseudomonadota</taxon>
        <taxon>Gammaproteobacteria</taxon>
        <taxon>Alteromonadales</taxon>
        <taxon>Shewanellaceae</taxon>
        <taxon>Shewanella</taxon>
    </lineage>
</organism>